<comment type="catalytic activity">
    <reaction evidence="8">
        <text>L-threonyl-[protein] + ATP = O-phospho-L-threonyl-[protein] + ADP + H(+)</text>
        <dbReference type="Rhea" id="RHEA:46608"/>
        <dbReference type="Rhea" id="RHEA-COMP:11060"/>
        <dbReference type="Rhea" id="RHEA-COMP:11605"/>
        <dbReference type="ChEBI" id="CHEBI:15378"/>
        <dbReference type="ChEBI" id="CHEBI:30013"/>
        <dbReference type="ChEBI" id="CHEBI:30616"/>
        <dbReference type="ChEBI" id="CHEBI:61977"/>
        <dbReference type="ChEBI" id="CHEBI:456216"/>
        <dbReference type="EC" id="2.7.12.2"/>
    </reaction>
</comment>
<dbReference type="InterPro" id="IPR011009">
    <property type="entry name" value="Kinase-like_dom_sf"/>
</dbReference>
<dbReference type="Gene3D" id="1.10.510.10">
    <property type="entry name" value="Transferase(Phosphotransferase) domain 1"/>
    <property type="match status" value="1"/>
</dbReference>
<dbReference type="PROSITE" id="PS50011">
    <property type="entry name" value="PROTEIN_KINASE_DOM"/>
    <property type="match status" value="1"/>
</dbReference>
<evidence type="ECO:0000256" key="9">
    <source>
        <dbReference type="ARBA" id="ARBA00051693"/>
    </source>
</evidence>
<name>G0URE0_TRYCI</name>
<keyword evidence="1" id="KW-0808">Transferase</keyword>
<proteinExistence type="inferred from homology"/>
<dbReference type="InterPro" id="IPR000719">
    <property type="entry name" value="Prot_kinase_dom"/>
</dbReference>
<evidence type="ECO:0000256" key="11">
    <source>
        <dbReference type="SAM" id="MobiDB-lite"/>
    </source>
</evidence>
<feature type="binding site" evidence="10">
    <location>
        <position position="297"/>
    </location>
    <ligand>
        <name>ATP</name>
        <dbReference type="ChEBI" id="CHEBI:30616"/>
    </ligand>
</feature>
<evidence type="ECO:0000256" key="8">
    <source>
        <dbReference type="ARBA" id="ARBA00049299"/>
    </source>
</evidence>
<dbReference type="PROSITE" id="PS00107">
    <property type="entry name" value="PROTEIN_KINASE_ATP"/>
    <property type="match status" value="1"/>
</dbReference>
<dbReference type="EC" id="2.7.12.2" evidence="6"/>
<gene>
    <name evidence="13" type="ORF">TCIL3000_8_1710</name>
</gene>
<dbReference type="EMBL" id="HE575321">
    <property type="protein sequence ID" value="CCC91952.1"/>
    <property type="molecule type" value="Genomic_DNA"/>
</dbReference>
<feature type="region of interest" description="Disordered" evidence="11">
    <location>
        <begin position="507"/>
        <end position="576"/>
    </location>
</feature>
<dbReference type="Pfam" id="PF00069">
    <property type="entry name" value="Pkinase"/>
    <property type="match status" value="2"/>
</dbReference>
<evidence type="ECO:0000256" key="6">
    <source>
        <dbReference type="ARBA" id="ARBA00038999"/>
    </source>
</evidence>
<keyword evidence="3" id="KW-0418">Kinase</keyword>
<feature type="region of interest" description="Disordered" evidence="11">
    <location>
        <begin position="590"/>
        <end position="621"/>
    </location>
</feature>
<organism evidence="13">
    <name type="scientific">Trypanosoma congolense (strain IL3000)</name>
    <dbReference type="NCBI Taxonomy" id="1068625"/>
    <lineage>
        <taxon>Eukaryota</taxon>
        <taxon>Discoba</taxon>
        <taxon>Euglenozoa</taxon>
        <taxon>Kinetoplastea</taxon>
        <taxon>Metakinetoplastina</taxon>
        <taxon>Trypanosomatida</taxon>
        <taxon>Trypanosomatidae</taxon>
        <taxon>Trypanosoma</taxon>
        <taxon>Nannomonas</taxon>
    </lineage>
</organism>
<dbReference type="AlphaFoldDB" id="G0URE0"/>
<feature type="domain" description="Protein kinase" evidence="12">
    <location>
        <begin position="268"/>
        <end position="705"/>
    </location>
</feature>
<evidence type="ECO:0000259" key="12">
    <source>
        <dbReference type="PROSITE" id="PS50011"/>
    </source>
</evidence>
<dbReference type="Gene3D" id="3.30.200.20">
    <property type="entry name" value="Phosphorylase Kinase, domain 1"/>
    <property type="match status" value="1"/>
</dbReference>
<dbReference type="PROSITE" id="PS00108">
    <property type="entry name" value="PROTEIN_KINASE_ST"/>
    <property type="match status" value="1"/>
</dbReference>
<reference evidence="13" key="1">
    <citation type="journal article" date="2012" name="Proc. Natl. Acad. Sci. U.S.A.">
        <title>Antigenic diversity is generated by distinct evolutionary mechanisms in African trypanosome species.</title>
        <authorList>
            <person name="Jackson A.P."/>
            <person name="Berry A."/>
            <person name="Aslett M."/>
            <person name="Allison H.C."/>
            <person name="Burton P."/>
            <person name="Vavrova-Anderson J."/>
            <person name="Brown R."/>
            <person name="Browne H."/>
            <person name="Corton N."/>
            <person name="Hauser H."/>
            <person name="Gamble J."/>
            <person name="Gilderthorp R."/>
            <person name="Marcello L."/>
            <person name="McQuillan J."/>
            <person name="Otto T.D."/>
            <person name="Quail M.A."/>
            <person name="Sanders M.J."/>
            <person name="van Tonder A."/>
            <person name="Ginger M.L."/>
            <person name="Field M.C."/>
            <person name="Barry J.D."/>
            <person name="Hertz-Fowler C."/>
            <person name="Berriman M."/>
        </authorList>
    </citation>
    <scope>NUCLEOTIDE SEQUENCE</scope>
    <source>
        <strain evidence="13">IL3000</strain>
    </source>
</reference>
<sequence>MISEPDESVEMPRDCAMTDVVSHGDCAASPVAAPARRERVRPPPLFTMTPLHVPCALQPSVPGGPLSQHQRAHVVGVRGRSCSAGGGSLASLLLPTPAEFPAMLRVSPWLLLSDDGRQLHAGPFRVSVNGCLTMESVLQLNTSLGMHDIDGPQLLSCSHSLHNAAGALLKPRVMSTTEPLSGNSFTLLSASIDTPYSPITYSLNTCNARTPENVTPRSTHTAANGGTGALSYVLPTSLPLSPLALFPANCGGATNPDAAASTVRYSDIKLISVVGEGASATVYVAKHIPTGKLLAVKRIDLSQLLSGWDEMGICGTNHMQMSPRLLQLQRFVVRELQTLHMAYRSPFMVKVYNAFFNRDLMVLDLVMEYMHYGSLGRLRELLTACAGSGEGGHCCDLEKGYANCGTLTDGALPVAGDNAGTVDSGERCGVDDAFGTGWPAVEEVTTTTAGFVPERLVAVVGEQLLRGVEHMHERGFIHRDIKPGNVLVNDKGIVKLSDFGLSCRCRNPVRGEVTPSRERRSGTGDTGRSDLSINGDINLDGDNSGVSKNSAGGESEHETSYNNGSHARSDGADIDRNGYDVISPMLHVTLSSEDDSDGESNLQCSGTNKYMSPERQRGMPHGRPSDIWAVGMTLAEFAVGQYPVDLTDCADAFVLADRIGAPLDLRRFPRDVPLSDAFLDFVRVSMDPDPERRATARELLGHPFFMQWTAPFSMEVFLERHTAVKPFLHERE</sequence>
<dbReference type="GO" id="GO:0005524">
    <property type="term" value="F:ATP binding"/>
    <property type="evidence" value="ECO:0007669"/>
    <property type="project" value="UniProtKB-UniRule"/>
</dbReference>
<dbReference type="PANTHER" id="PTHR48013:SF9">
    <property type="entry name" value="DUAL SPECIFICITY MITOGEN-ACTIVATED PROTEIN KINASE KINASE 5"/>
    <property type="match status" value="1"/>
</dbReference>
<evidence type="ECO:0000256" key="3">
    <source>
        <dbReference type="ARBA" id="ARBA00022777"/>
    </source>
</evidence>
<evidence type="ECO:0000256" key="7">
    <source>
        <dbReference type="ARBA" id="ARBA00049014"/>
    </source>
</evidence>
<evidence type="ECO:0000256" key="1">
    <source>
        <dbReference type="ARBA" id="ARBA00022679"/>
    </source>
</evidence>
<dbReference type="PANTHER" id="PTHR48013">
    <property type="entry name" value="DUAL SPECIFICITY MITOGEN-ACTIVATED PROTEIN KINASE KINASE 5-RELATED"/>
    <property type="match status" value="1"/>
</dbReference>
<evidence type="ECO:0000256" key="10">
    <source>
        <dbReference type="PROSITE-ProRule" id="PRU10141"/>
    </source>
</evidence>
<keyword evidence="4 10" id="KW-0067">ATP-binding</keyword>
<feature type="compositionally biased region" description="Polar residues" evidence="11">
    <location>
        <begin position="599"/>
        <end position="610"/>
    </location>
</feature>
<dbReference type="SMART" id="SM00220">
    <property type="entry name" value="S_TKc"/>
    <property type="match status" value="1"/>
</dbReference>
<dbReference type="InterPro" id="IPR017441">
    <property type="entry name" value="Protein_kinase_ATP_BS"/>
</dbReference>
<dbReference type="InterPro" id="IPR008271">
    <property type="entry name" value="Ser/Thr_kinase_AS"/>
</dbReference>
<evidence type="ECO:0000313" key="13">
    <source>
        <dbReference type="EMBL" id="CCC91952.1"/>
    </source>
</evidence>
<comment type="catalytic activity">
    <reaction evidence="7">
        <text>L-seryl-[protein] + ATP = O-phospho-L-seryl-[protein] + ADP + H(+)</text>
        <dbReference type="Rhea" id="RHEA:17989"/>
        <dbReference type="Rhea" id="RHEA-COMP:9863"/>
        <dbReference type="Rhea" id="RHEA-COMP:11604"/>
        <dbReference type="ChEBI" id="CHEBI:15378"/>
        <dbReference type="ChEBI" id="CHEBI:29999"/>
        <dbReference type="ChEBI" id="CHEBI:30616"/>
        <dbReference type="ChEBI" id="CHEBI:83421"/>
        <dbReference type="ChEBI" id="CHEBI:456216"/>
        <dbReference type="EC" id="2.7.12.2"/>
    </reaction>
</comment>
<evidence type="ECO:0000256" key="4">
    <source>
        <dbReference type="ARBA" id="ARBA00022840"/>
    </source>
</evidence>
<evidence type="ECO:0000256" key="2">
    <source>
        <dbReference type="ARBA" id="ARBA00022741"/>
    </source>
</evidence>
<accession>G0URE0</accession>
<comment type="similarity">
    <text evidence="5">Belongs to the protein kinase superfamily. STE Ser/Thr protein kinase family. MAP kinase kinase subfamily.</text>
</comment>
<dbReference type="SUPFAM" id="SSF56112">
    <property type="entry name" value="Protein kinase-like (PK-like)"/>
    <property type="match status" value="1"/>
</dbReference>
<dbReference type="VEuPathDB" id="TriTrypDB:TcIL3000_8_1710"/>
<evidence type="ECO:0000256" key="5">
    <source>
        <dbReference type="ARBA" id="ARBA00038035"/>
    </source>
</evidence>
<comment type="catalytic activity">
    <reaction evidence="9">
        <text>L-tyrosyl-[protein] + ATP = O-phospho-L-tyrosyl-[protein] + ADP + H(+)</text>
        <dbReference type="Rhea" id="RHEA:10596"/>
        <dbReference type="Rhea" id="RHEA-COMP:10136"/>
        <dbReference type="Rhea" id="RHEA-COMP:20101"/>
        <dbReference type="ChEBI" id="CHEBI:15378"/>
        <dbReference type="ChEBI" id="CHEBI:30616"/>
        <dbReference type="ChEBI" id="CHEBI:46858"/>
        <dbReference type="ChEBI" id="CHEBI:61978"/>
        <dbReference type="ChEBI" id="CHEBI:456216"/>
        <dbReference type="EC" id="2.7.12.2"/>
    </reaction>
</comment>
<protein>
    <recommendedName>
        <fullName evidence="6">mitogen-activated protein kinase kinase</fullName>
        <ecNumber evidence="6">2.7.12.2</ecNumber>
    </recommendedName>
</protein>
<dbReference type="GO" id="GO:0004708">
    <property type="term" value="F:MAP kinase kinase activity"/>
    <property type="evidence" value="ECO:0007669"/>
    <property type="project" value="UniProtKB-EC"/>
</dbReference>
<feature type="compositionally biased region" description="Basic and acidic residues" evidence="11">
    <location>
        <begin position="567"/>
        <end position="576"/>
    </location>
</feature>
<keyword evidence="2 10" id="KW-0547">Nucleotide-binding</keyword>